<dbReference type="AlphaFoldDB" id="A0A5P1EBN2"/>
<proteinExistence type="predicted"/>
<organism evidence="1 2">
    <name type="scientific">Asparagus officinalis</name>
    <name type="common">Garden asparagus</name>
    <dbReference type="NCBI Taxonomy" id="4686"/>
    <lineage>
        <taxon>Eukaryota</taxon>
        <taxon>Viridiplantae</taxon>
        <taxon>Streptophyta</taxon>
        <taxon>Embryophyta</taxon>
        <taxon>Tracheophyta</taxon>
        <taxon>Spermatophyta</taxon>
        <taxon>Magnoliopsida</taxon>
        <taxon>Liliopsida</taxon>
        <taxon>Asparagales</taxon>
        <taxon>Asparagaceae</taxon>
        <taxon>Asparagoideae</taxon>
        <taxon>Asparagus</taxon>
    </lineage>
</organism>
<sequence length="122" mass="13744">MQVTEVHLLGLMAELSMVNLNFHLGGASGFQLDTEESDNLLPRFLDAISGIRPDETMSFPLQFPESWEQEIFEVLILNLLELPKLEDSLAEKLLPGCSTLNQYPTEELVKELQKLCGRVQTP</sequence>
<evidence type="ECO:0000313" key="2">
    <source>
        <dbReference type="Proteomes" id="UP000243459"/>
    </source>
</evidence>
<gene>
    <name evidence="1" type="ORF">A4U43_C07F12670</name>
</gene>
<name>A0A5P1EBN2_ASPOF</name>
<dbReference type="Proteomes" id="UP000243459">
    <property type="component" value="Chromosome 7"/>
</dbReference>
<accession>A0A5P1EBN2</accession>
<reference evidence="2" key="1">
    <citation type="journal article" date="2017" name="Nat. Commun.">
        <title>The asparagus genome sheds light on the origin and evolution of a young Y chromosome.</title>
        <authorList>
            <person name="Harkess A."/>
            <person name="Zhou J."/>
            <person name="Xu C."/>
            <person name="Bowers J.E."/>
            <person name="Van der Hulst R."/>
            <person name="Ayyampalayam S."/>
            <person name="Mercati F."/>
            <person name="Riccardi P."/>
            <person name="McKain M.R."/>
            <person name="Kakrana A."/>
            <person name="Tang H."/>
            <person name="Ray J."/>
            <person name="Groenendijk J."/>
            <person name="Arikit S."/>
            <person name="Mathioni S.M."/>
            <person name="Nakano M."/>
            <person name="Shan H."/>
            <person name="Telgmann-Rauber A."/>
            <person name="Kanno A."/>
            <person name="Yue Z."/>
            <person name="Chen H."/>
            <person name="Li W."/>
            <person name="Chen Y."/>
            <person name="Xu X."/>
            <person name="Zhang Y."/>
            <person name="Luo S."/>
            <person name="Chen H."/>
            <person name="Gao J."/>
            <person name="Mao Z."/>
            <person name="Pires J.C."/>
            <person name="Luo M."/>
            <person name="Kudrna D."/>
            <person name="Wing R.A."/>
            <person name="Meyers B.C."/>
            <person name="Yi K."/>
            <person name="Kong H."/>
            <person name="Lavrijsen P."/>
            <person name="Sunseri F."/>
            <person name="Falavigna A."/>
            <person name="Ye Y."/>
            <person name="Leebens-Mack J.H."/>
            <person name="Chen G."/>
        </authorList>
    </citation>
    <scope>NUCLEOTIDE SEQUENCE [LARGE SCALE GENOMIC DNA]</scope>
    <source>
        <strain evidence="2">cv. DH0086</strain>
    </source>
</reference>
<evidence type="ECO:0000313" key="1">
    <source>
        <dbReference type="EMBL" id="ONK63224.1"/>
    </source>
</evidence>
<dbReference type="EMBL" id="CM007387">
    <property type="protein sequence ID" value="ONK63224.1"/>
    <property type="molecule type" value="Genomic_DNA"/>
</dbReference>
<keyword evidence="2" id="KW-1185">Reference proteome</keyword>
<dbReference type="Gramene" id="ONK63224">
    <property type="protein sequence ID" value="ONK63224"/>
    <property type="gene ID" value="A4U43_C07F12670"/>
</dbReference>
<protein>
    <submittedName>
        <fullName evidence="1">Uncharacterized protein</fullName>
    </submittedName>
</protein>